<dbReference type="InterPro" id="IPR012910">
    <property type="entry name" value="Plug_dom"/>
</dbReference>
<keyword evidence="4 12" id="KW-1134">Transmembrane beta strand</keyword>
<dbReference type="AlphaFoldDB" id="A0A7G3G9V6"/>
<evidence type="ECO:0000256" key="3">
    <source>
        <dbReference type="ARBA" id="ARBA00022448"/>
    </source>
</evidence>
<evidence type="ECO:0000313" key="18">
    <source>
        <dbReference type="Proteomes" id="UP000515917"/>
    </source>
</evidence>
<comment type="similarity">
    <text evidence="2 12 13">Belongs to the TonB-dependent receptor family.</text>
</comment>
<dbReference type="GO" id="GO:0009279">
    <property type="term" value="C:cell outer membrane"/>
    <property type="evidence" value="ECO:0007669"/>
    <property type="project" value="UniProtKB-SubCell"/>
</dbReference>
<dbReference type="KEGG" id="ifl:C1H71_10625"/>
<evidence type="ECO:0000256" key="2">
    <source>
        <dbReference type="ARBA" id="ARBA00009810"/>
    </source>
</evidence>
<feature type="chain" id="PRO_5028884907" evidence="14">
    <location>
        <begin position="20"/>
        <end position="625"/>
    </location>
</feature>
<dbReference type="CDD" id="cd01347">
    <property type="entry name" value="ligand_gated_channel"/>
    <property type="match status" value="1"/>
</dbReference>
<evidence type="ECO:0000256" key="10">
    <source>
        <dbReference type="ARBA" id="ARBA00023170"/>
    </source>
</evidence>
<evidence type="ECO:0000256" key="7">
    <source>
        <dbReference type="ARBA" id="ARBA00023065"/>
    </source>
</evidence>
<dbReference type="PROSITE" id="PS52016">
    <property type="entry name" value="TONB_DEPENDENT_REC_3"/>
    <property type="match status" value="1"/>
</dbReference>
<comment type="subcellular location">
    <subcellularLocation>
        <location evidence="1 12">Cell outer membrane</location>
        <topology evidence="1 12">Multi-pass membrane protein</topology>
    </subcellularLocation>
</comment>
<dbReference type="Pfam" id="PF00593">
    <property type="entry name" value="TonB_dep_Rec_b-barrel"/>
    <property type="match status" value="1"/>
</dbReference>
<evidence type="ECO:0000256" key="4">
    <source>
        <dbReference type="ARBA" id="ARBA00022452"/>
    </source>
</evidence>
<dbReference type="Gene3D" id="2.40.170.20">
    <property type="entry name" value="TonB-dependent receptor, beta-barrel domain"/>
    <property type="match status" value="1"/>
</dbReference>
<keyword evidence="9 12" id="KW-0472">Membrane</keyword>
<accession>A0A7G3G9V6</accession>
<evidence type="ECO:0000313" key="17">
    <source>
        <dbReference type="EMBL" id="QBC43948.1"/>
    </source>
</evidence>
<keyword evidence="5 12" id="KW-0812">Transmembrane</keyword>
<dbReference type="EMBL" id="CP025781">
    <property type="protein sequence ID" value="QBC43948.1"/>
    <property type="molecule type" value="Genomic_DNA"/>
</dbReference>
<evidence type="ECO:0000256" key="14">
    <source>
        <dbReference type="SAM" id="SignalP"/>
    </source>
</evidence>
<proteinExistence type="inferred from homology"/>
<dbReference type="Gene3D" id="2.170.130.10">
    <property type="entry name" value="TonB-dependent receptor, plug domain"/>
    <property type="match status" value="1"/>
</dbReference>
<evidence type="ECO:0000259" key="16">
    <source>
        <dbReference type="Pfam" id="PF07715"/>
    </source>
</evidence>
<dbReference type="InterPro" id="IPR039426">
    <property type="entry name" value="TonB-dep_rcpt-like"/>
</dbReference>
<sequence length="625" mass="68702">MLFRIAPLSLLIASICAQAETIQLPAVVTTAARLPQAAKEVIGDVTVIDQKAIETAGAISLPELLARQPGVQISSNGGAGKSSSIFIRGNSSKHTLVLIDGIRFGSATSGSAALQHIPLAQIDRIEILRGPAASMYGSDAIGGVIQIFTKPGQKGFHPSIEIGYGSNNTVDANAGISGGNEDTRYTLSVAHFKTEGINAITNRQNSSFYDDNDGYENNSVALSVRHKINEENELGASLLQAWGKNQYDSSVSDANDRPLAQSYDYREESKNGSANIWTKNQLMPNWSSMLKFGYSIDENKNFTPKAFNDYTDKTSKIQTTQTQWSWMNDFDTRAGTFQLGAETLEQKVSGDQKYDQDQRRINSLQAGYLGRFNIFSMQFNARSDDNSLSGRKNTGSAAFSLELSDAWQVGTSFGTAFKAPTFNDLYWPNSGNPNLLPEQSINKEMFVRFNGKELSSSLTVYKNRVSNLIQWASAPTLTNPDRRIPSNVALAEMQGVTLTTDWKANEMQAGLSYDYLKGSDESNGANKGNELAHRAKYSGQVYAGITLDAWTLRAEVQAQSKRFDDAANKKELAGYALTNLSASWKINPTWSMQARINNVFDTKYELIKDYGTLGRNAMLNLRWQH</sequence>
<keyword evidence="10 17" id="KW-0675">Receptor</keyword>
<reference evidence="17 18" key="1">
    <citation type="submission" date="2018-01" db="EMBL/GenBank/DDBJ databases">
        <title>Genome sequence of Iodobacter sp. strain PCH194 isolated from Indian Trans-Himalaya.</title>
        <authorList>
            <person name="Kumar V."/>
            <person name="Thakur V."/>
            <person name="Kumar S."/>
            <person name="Singh D."/>
        </authorList>
    </citation>
    <scope>NUCLEOTIDE SEQUENCE [LARGE SCALE GENOMIC DNA]</scope>
    <source>
        <strain evidence="17 18">PCH194</strain>
    </source>
</reference>
<feature type="domain" description="TonB-dependent receptor-like beta-barrel" evidence="15">
    <location>
        <begin position="163"/>
        <end position="599"/>
    </location>
</feature>
<evidence type="ECO:0000256" key="13">
    <source>
        <dbReference type="RuleBase" id="RU003357"/>
    </source>
</evidence>
<keyword evidence="6 14" id="KW-0732">Signal</keyword>
<organism evidence="17 18">
    <name type="scientific">Iodobacter fluviatilis</name>
    <dbReference type="NCBI Taxonomy" id="537"/>
    <lineage>
        <taxon>Bacteria</taxon>
        <taxon>Pseudomonadati</taxon>
        <taxon>Pseudomonadota</taxon>
        <taxon>Betaproteobacteria</taxon>
        <taxon>Neisseriales</taxon>
        <taxon>Chitinibacteraceae</taxon>
        <taxon>Iodobacter</taxon>
    </lineage>
</organism>
<dbReference type="Proteomes" id="UP000515917">
    <property type="component" value="Chromosome"/>
</dbReference>
<dbReference type="InterPro" id="IPR000531">
    <property type="entry name" value="Beta-barrel_TonB"/>
</dbReference>
<dbReference type="InterPro" id="IPR036942">
    <property type="entry name" value="Beta-barrel_TonB_sf"/>
</dbReference>
<protein>
    <submittedName>
        <fullName evidence="17">TonB-dependent receptor</fullName>
    </submittedName>
</protein>
<dbReference type="PANTHER" id="PTHR30069:SF53">
    <property type="entry name" value="COLICIN I RECEPTOR-RELATED"/>
    <property type="match status" value="1"/>
</dbReference>
<name>A0A7G3G9V6_9NEIS</name>
<evidence type="ECO:0000256" key="1">
    <source>
        <dbReference type="ARBA" id="ARBA00004571"/>
    </source>
</evidence>
<gene>
    <name evidence="17" type="ORF">C1H71_10625</name>
</gene>
<evidence type="ECO:0000256" key="11">
    <source>
        <dbReference type="ARBA" id="ARBA00023237"/>
    </source>
</evidence>
<dbReference type="RefSeq" id="WP_130106509.1">
    <property type="nucleotide sequence ID" value="NZ_CP025781.1"/>
</dbReference>
<dbReference type="SUPFAM" id="SSF56935">
    <property type="entry name" value="Porins"/>
    <property type="match status" value="1"/>
</dbReference>
<keyword evidence="3 12" id="KW-0813">Transport</keyword>
<dbReference type="GO" id="GO:0006811">
    <property type="term" value="P:monoatomic ion transport"/>
    <property type="evidence" value="ECO:0007669"/>
    <property type="project" value="UniProtKB-KW"/>
</dbReference>
<feature type="signal peptide" evidence="14">
    <location>
        <begin position="1"/>
        <end position="19"/>
    </location>
</feature>
<evidence type="ECO:0000259" key="15">
    <source>
        <dbReference type="Pfam" id="PF00593"/>
    </source>
</evidence>
<evidence type="ECO:0000256" key="6">
    <source>
        <dbReference type="ARBA" id="ARBA00022729"/>
    </source>
</evidence>
<keyword evidence="11 12" id="KW-0998">Cell outer membrane</keyword>
<evidence type="ECO:0000256" key="5">
    <source>
        <dbReference type="ARBA" id="ARBA00022692"/>
    </source>
</evidence>
<evidence type="ECO:0000256" key="8">
    <source>
        <dbReference type="ARBA" id="ARBA00023077"/>
    </source>
</evidence>
<dbReference type="InterPro" id="IPR037066">
    <property type="entry name" value="Plug_dom_sf"/>
</dbReference>
<keyword evidence="7" id="KW-0406">Ion transport</keyword>
<dbReference type="PANTHER" id="PTHR30069">
    <property type="entry name" value="TONB-DEPENDENT OUTER MEMBRANE RECEPTOR"/>
    <property type="match status" value="1"/>
</dbReference>
<feature type="domain" description="TonB-dependent receptor plug" evidence="16">
    <location>
        <begin position="39"/>
        <end position="144"/>
    </location>
</feature>
<dbReference type="Pfam" id="PF07715">
    <property type="entry name" value="Plug"/>
    <property type="match status" value="1"/>
</dbReference>
<evidence type="ECO:0000256" key="9">
    <source>
        <dbReference type="ARBA" id="ARBA00023136"/>
    </source>
</evidence>
<dbReference type="GO" id="GO:0015889">
    <property type="term" value="P:cobalamin transport"/>
    <property type="evidence" value="ECO:0007669"/>
    <property type="project" value="TreeGrafter"/>
</dbReference>
<keyword evidence="8 13" id="KW-0798">TonB box</keyword>
<evidence type="ECO:0000256" key="12">
    <source>
        <dbReference type="PROSITE-ProRule" id="PRU01360"/>
    </source>
</evidence>
<keyword evidence="18" id="KW-1185">Reference proteome</keyword>